<keyword evidence="4" id="KW-0156">Chromatin regulator</keyword>
<evidence type="ECO:0000256" key="1">
    <source>
        <dbReference type="ARBA" id="ARBA00004123"/>
    </source>
</evidence>
<dbReference type="GO" id="GO:0006338">
    <property type="term" value="P:chromatin remodeling"/>
    <property type="evidence" value="ECO:0007669"/>
    <property type="project" value="InterPro"/>
</dbReference>
<sequence length="512" mass="57467">MAASAADIRSALQLPESSSAAGPSQPKRQGTTATRKPEGISRELYSLIGPSQPLLAAQLAKPRFKQKPKFASAGSSATKWELRPFHNSARKDGLKLKHWAKASEDPDAGELQISEYPFAKYNVENPHHVFSQDEYTRYLEETPWTKELTDYLFELYREFDGRWYIIWDRAEFPPECHFDIDDLKDRYYGVCRKLIRNRPWPHDEASKAQLLNSLSFDKDREKMRKRYLVNLESRTPEQLAEEEALYIEIRRLEQTERRFKREREELMRTLAGLDSGLPDMIEDDGAPLGITPEVRGKKRKGVPGDAESPVTPSAVSSISSPVKKVAARDAAYDALHCIIRTGDGSGTTKAAHPPAFLRSAKIPWLKNNSIQGKIVQSFTEMGLSPSRLVMPTKENVAQLESLIEAVTAMVETKKHLDKVEYDIQVLKKQLDPQSGDDSMGEGIIKTEDPMEVDDVGGEIDGNDGRAQSVLSGRTSMCSHDTLQTQRSMSISSVDTNATSLSTRVNTKRQKRG</sequence>
<name>A0A5C3KPN1_COPMA</name>
<gene>
    <name evidence="10" type="ORF">FA15DRAFT_644345</name>
</gene>
<feature type="region of interest" description="Disordered" evidence="8">
    <location>
        <begin position="450"/>
        <end position="512"/>
    </location>
</feature>
<accession>A0A5C3KPN1</accession>
<comment type="similarity">
    <text evidence="2">Belongs to the SWC4 family.</text>
</comment>
<feature type="compositionally biased region" description="Polar residues" evidence="8">
    <location>
        <begin position="468"/>
        <end position="504"/>
    </location>
</feature>
<feature type="region of interest" description="Disordered" evidence="8">
    <location>
        <begin position="1"/>
        <end position="42"/>
    </location>
</feature>
<dbReference type="STRING" id="230819.A0A5C3KPN1"/>
<dbReference type="EMBL" id="ML210243">
    <property type="protein sequence ID" value="TFK22344.1"/>
    <property type="molecule type" value="Genomic_DNA"/>
</dbReference>
<evidence type="ECO:0000313" key="10">
    <source>
        <dbReference type="EMBL" id="TFK22344.1"/>
    </source>
</evidence>
<dbReference type="Proteomes" id="UP000307440">
    <property type="component" value="Unassembled WGS sequence"/>
</dbReference>
<dbReference type="InterPro" id="IPR027109">
    <property type="entry name" value="Swc4/Dmap1"/>
</dbReference>
<dbReference type="OrthoDB" id="19740at2759"/>
<dbReference type="Pfam" id="PF16282">
    <property type="entry name" value="SANT_DAMP1_like"/>
    <property type="match status" value="1"/>
</dbReference>
<evidence type="ECO:0000256" key="3">
    <source>
        <dbReference type="ARBA" id="ARBA00019132"/>
    </source>
</evidence>
<comment type="subcellular location">
    <subcellularLocation>
        <location evidence="1">Nucleus</location>
    </subcellularLocation>
</comment>
<organism evidence="10 11">
    <name type="scientific">Coprinopsis marcescibilis</name>
    <name type="common">Agaric fungus</name>
    <name type="synonym">Psathyrella marcescibilis</name>
    <dbReference type="NCBI Taxonomy" id="230819"/>
    <lineage>
        <taxon>Eukaryota</taxon>
        <taxon>Fungi</taxon>
        <taxon>Dikarya</taxon>
        <taxon>Basidiomycota</taxon>
        <taxon>Agaricomycotina</taxon>
        <taxon>Agaricomycetes</taxon>
        <taxon>Agaricomycetidae</taxon>
        <taxon>Agaricales</taxon>
        <taxon>Agaricineae</taxon>
        <taxon>Psathyrellaceae</taxon>
        <taxon>Coprinopsis</taxon>
    </lineage>
</organism>
<feature type="domain" description="DAMP1 SANT/Myb-like" evidence="9">
    <location>
        <begin position="116"/>
        <end position="195"/>
    </location>
</feature>
<evidence type="ECO:0000256" key="2">
    <source>
        <dbReference type="ARBA" id="ARBA00006918"/>
    </source>
</evidence>
<dbReference type="Gene3D" id="1.10.10.60">
    <property type="entry name" value="Homeodomain-like"/>
    <property type="match status" value="1"/>
</dbReference>
<dbReference type="AlphaFoldDB" id="A0A5C3KPN1"/>
<dbReference type="PANTHER" id="PTHR12855">
    <property type="entry name" value="DNA METHYLTRANSFERASE 1-ASSOCIATED PROTEIN 1 FAMILY MEMBER"/>
    <property type="match status" value="1"/>
</dbReference>
<evidence type="ECO:0000256" key="8">
    <source>
        <dbReference type="SAM" id="MobiDB-lite"/>
    </source>
</evidence>
<keyword evidence="5" id="KW-0805">Transcription regulation</keyword>
<evidence type="ECO:0000256" key="4">
    <source>
        <dbReference type="ARBA" id="ARBA00022853"/>
    </source>
</evidence>
<dbReference type="GO" id="GO:0006281">
    <property type="term" value="P:DNA repair"/>
    <property type="evidence" value="ECO:0007669"/>
    <property type="project" value="InterPro"/>
</dbReference>
<evidence type="ECO:0000256" key="5">
    <source>
        <dbReference type="ARBA" id="ARBA00023015"/>
    </source>
</evidence>
<evidence type="ECO:0000313" key="11">
    <source>
        <dbReference type="Proteomes" id="UP000307440"/>
    </source>
</evidence>
<proteinExistence type="inferred from homology"/>
<feature type="compositionally biased region" description="Polar residues" evidence="8">
    <location>
        <begin position="15"/>
        <end position="34"/>
    </location>
</feature>
<evidence type="ECO:0000259" key="9">
    <source>
        <dbReference type="Pfam" id="PF16282"/>
    </source>
</evidence>
<dbReference type="GO" id="GO:0000122">
    <property type="term" value="P:negative regulation of transcription by RNA polymerase II"/>
    <property type="evidence" value="ECO:0007669"/>
    <property type="project" value="TreeGrafter"/>
</dbReference>
<feature type="compositionally biased region" description="Acidic residues" evidence="8">
    <location>
        <begin position="450"/>
        <end position="461"/>
    </location>
</feature>
<dbReference type="PANTHER" id="PTHR12855:SF10">
    <property type="entry name" value="DNA METHYLTRANSFERASE 1-ASSOCIATED PROTEIN 1"/>
    <property type="match status" value="1"/>
</dbReference>
<feature type="region of interest" description="Disordered" evidence="8">
    <location>
        <begin position="284"/>
        <end position="316"/>
    </location>
</feature>
<evidence type="ECO:0000256" key="6">
    <source>
        <dbReference type="ARBA" id="ARBA00023163"/>
    </source>
</evidence>
<reference evidence="10 11" key="1">
    <citation type="journal article" date="2019" name="Nat. Ecol. Evol.">
        <title>Megaphylogeny resolves global patterns of mushroom evolution.</title>
        <authorList>
            <person name="Varga T."/>
            <person name="Krizsan K."/>
            <person name="Foldi C."/>
            <person name="Dima B."/>
            <person name="Sanchez-Garcia M."/>
            <person name="Sanchez-Ramirez S."/>
            <person name="Szollosi G.J."/>
            <person name="Szarkandi J.G."/>
            <person name="Papp V."/>
            <person name="Albert L."/>
            <person name="Andreopoulos W."/>
            <person name="Angelini C."/>
            <person name="Antonin V."/>
            <person name="Barry K.W."/>
            <person name="Bougher N.L."/>
            <person name="Buchanan P."/>
            <person name="Buyck B."/>
            <person name="Bense V."/>
            <person name="Catcheside P."/>
            <person name="Chovatia M."/>
            <person name="Cooper J."/>
            <person name="Damon W."/>
            <person name="Desjardin D."/>
            <person name="Finy P."/>
            <person name="Geml J."/>
            <person name="Haridas S."/>
            <person name="Hughes K."/>
            <person name="Justo A."/>
            <person name="Karasinski D."/>
            <person name="Kautmanova I."/>
            <person name="Kiss B."/>
            <person name="Kocsube S."/>
            <person name="Kotiranta H."/>
            <person name="LaButti K.M."/>
            <person name="Lechner B.E."/>
            <person name="Liimatainen K."/>
            <person name="Lipzen A."/>
            <person name="Lukacs Z."/>
            <person name="Mihaltcheva S."/>
            <person name="Morgado L.N."/>
            <person name="Niskanen T."/>
            <person name="Noordeloos M.E."/>
            <person name="Ohm R.A."/>
            <person name="Ortiz-Santana B."/>
            <person name="Ovrebo C."/>
            <person name="Racz N."/>
            <person name="Riley R."/>
            <person name="Savchenko A."/>
            <person name="Shiryaev A."/>
            <person name="Soop K."/>
            <person name="Spirin V."/>
            <person name="Szebenyi C."/>
            <person name="Tomsovsky M."/>
            <person name="Tulloss R.E."/>
            <person name="Uehling J."/>
            <person name="Grigoriev I.V."/>
            <person name="Vagvolgyi C."/>
            <person name="Papp T."/>
            <person name="Martin F.M."/>
            <person name="Miettinen O."/>
            <person name="Hibbett D.S."/>
            <person name="Nagy L.G."/>
        </authorList>
    </citation>
    <scope>NUCLEOTIDE SEQUENCE [LARGE SCALE GENOMIC DNA]</scope>
    <source>
        <strain evidence="10 11">CBS 121175</strain>
    </source>
</reference>
<keyword evidence="6" id="KW-0804">Transcription</keyword>
<evidence type="ECO:0000256" key="7">
    <source>
        <dbReference type="ARBA" id="ARBA00023242"/>
    </source>
</evidence>
<dbReference type="GO" id="GO:0003714">
    <property type="term" value="F:transcription corepressor activity"/>
    <property type="evidence" value="ECO:0007669"/>
    <property type="project" value="TreeGrafter"/>
</dbReference>
<keyword evidence="7" id="KW-0539">Nucleus</keyword>
<dbReference type="GO" id="GO:0035267">
    <property type="term" value="C:NuA4 histone acetyltransferase complex"/>
    <property type="evidence" value="ECO:0007669"/>
    <property type="project" value="InterPro"/>
</dbReference>
<keyword evidence="11" id="KW-1185">Reference proteome</keyword>
<dbReference type="GO" id="GO:0000812">
    <property type="term" value="C:Swr1 complex"/>
    <property type="evidence" value="ECO:0007669"/>
    <property type="project" value="TreeGrafter"/>
</dbReference>
<protein>
    <recommendedName>
        <fullName evidence="3">SWR1-complex protein 4</fullName>
    </recommendedName>
</protein>
<dbReference type="InterPro" id="IPR032563">
    <property type="entry name" value="DAMP1_SANT-like"/>
</dbReference>